<evidence type="ECO:0000256" key="7">
    <source>
        <dbReference type="ARBA" id="ARBA00022918"/>
    </source>
</evidence>
<evidence type="ECO:0000256" key="9">
    <source>
        <dbReference type="ARBA" id="ARBA00023172"/>
    </source>
</evidence>
<dbReference type="InterPro" id="IPR012337">
    <property type="entry name" value="RNaseH-like_sf"/>
</dbReference>
<dbReference type="OrthoDB" id="7555369at2759"/>
<evidence type="ECO:0000313" key="12">
    <source>
        <dbReference type="Proteomes" id="UP000036403"/>
    </source>
</evidence>
<keyword evidence="7" id="KW-0695">RNA-directed DNA polymerase</keyword>
<keyword evidence="8" id="KW-0239">DNA-directed DNA polymerase</keyword>
<proteinExistence type="predicted"/>
<keyword evidence="4" id="KW-0378">Hydrolase</keyword>
<dbReference type="GO" id="GO:0003887">
    <property type="term" value="F:DNA-directed DNA polymerase activity"/>
    <property type="evidence" value="ECO:0007669"/>
    <property type="project" value="UniProtKB-KW"/>
</dbReference>
<dbReference type="PANTHER" id="PTHR42648:SF11">
    <property type="entry name" value="TRANSPOSON TY4-P GAG-POL POLYPROTEIN"/>
    <property type="match status" value="1"/>
</dbReference>
<protein>
    <submittedName>
        <fullName evidence="11">Retrovirus-related pol polyprotein from transposon tnt 1-94</fullName>
    </submittedName>
</protein>
<name>A0A0J7KD14_LASNI</name>
<keyword evidence="9" id="KW-0233">DNA recombination</keyword>
<dbReference type="PaxDb" id="67767-A0A0J7KD14"/>
<dbReference type="GO" id="GO:0006310">
    <property type="term" value="P:DNA recombination"/>
    <property type="evidence" value="ECO:0007669"/>
    <property type="project" value="UniProtKB-KW"/>
</dbReference>
<keyword evidence="12" id="KW-1185">Reference proteome</keyword>
<dbReference type="SUPFAM" id="SSF53098">
    <property type="entry name" value="Ribonuclease H-like"/>
    <property type="match status" value="1"/>
</dbReference>
<keyword evidence="8" id="KW-0548">Nucleotidyltransferase</keyword>
<keyword evidence="3" id="KW-0255">Endonuclease</keyword>
<comment type="caution">
    <text evidence="11">The sequence shown here is derived from an EMBL/GenBank/DDBJ whole genome shotgun (WGS) entry which is preliminary data.</text>
</comment>
<evidence type="ECO:0000256" key="3">
    <source>
        <dbReference type="ARBA" id="ARBA00022759"/>
    </source>
</evidence>
<dbReference type="GO" id="GO:0003676">
    <property type="term" value="F:nucleic acid binding"/>
    <property type="evidence" value="ECO:0007669"/>
    <property type="project" value="InterPro"/>
</dbReference>
<evidence type="ECO:0000256" key="8">
    <source>
        <dbReference type="ARBA" id="ARBA00022932"/>
    </source>
</evidence>
<gene>
    <name evidence="11" type="ORF">RF55_12497</name>
</gene>
<dbReference type="InterPro" id="IPR036397">
    <property type="entry name" value="RNaseH_sf"/>
</dbReference>
<evidence type="ECO:0000259" key="10">
    <source>
        <dbReference type="PROSITE" id="PS50994"/>
    </source>
</evidence>
<dbReference type="GO" id="GO:0015074">
    <property type="term" value="P:DNA integration"/>
    <property type="evidence" value="ECO:0007669"/>
    <property type="project" value="UniProtKB-KW"/>
</dbReference>
<dbReference type="PANTHER" id="PTHR42648">
    <property type="entry name" value="TRANSPOSASE, PUTATIVE-RELATED"/>
    <property type="match status" value="1"/>
</dbReference>
<dbReference type="GO" id="GO:0003964">
    <property type="term" value="F:RNA-directed DNA polymerase activity"/>
    <property type="evidence" value="ECO:0007669"/>
    <property type="project" value="UniProtKB-KW"/>
</dbReference>
<keyword evidence="5" id="KW-0460">Magnesium</keyword>
<dbReference type="GO" id="GO:0046872">
    <property type="term" value="F:metal ion binding"/>
    <property type="evidence" value="ECO:0007669"/>
    <property type="project" value="UniProtKB-KW"/>
</dbReference>
<dbReference type="STRING" id="67767.A0A0J7KD14"/>
<dbReference type="PROSITE" id="PS50994">
    <property type="entry name" value="INTEGRASE"/>
    <property type="match status" value="1"/>
</dbReference>
<dbReference type="EMBL" id="LBMM01009510">
    <property type="protein sequence ID" value="KMQ88074.1"/>
    <property type="molecule type" value="Genomic_DNA"/>
</dbReference>
<dbReference type="InterPro" id="IPR057670">
    <property type="entry name" value="SH3_retrovirus"/>
</dbReference>
<sequence length="308" mass="36221">MLRNRFKRDIKVIKTDNGREYINEPFKKFVKARGMEHQTSAPYNPEQNGKSERDIQTINEMIRSMIYGRHLPKYLWSEAINMAAYILNRSVTSKSNKSLFERWAGQKPDLSWIKVFGCVAYTHVPNQQRRKLDLKAQKMIFVGYQENSNNCRLFDPKTRKITVAASVRFDEEKIYYTSQKTAGAEEEMRLFVRLDDENSEDALDQEAEAVERINTDEEEPEKEKEITNNQNKKTRVLRNRTKIRKPERLSYPQVNIVEAEPTTFEEALCSSEAKHWKEAIQQKLSAHRKNETWFSSPKSENKKVITCK</sequence>
<keyword evidence="8" id="KW-0808">Transferase</keyword>
<dbReference type="InterPro" id="IPR039537">
    <property type="entry name" value="Retrotran_Ty1/copia-like"/>
</dbReference>
<evidence type="ECO:0000256" key="2">
    <source>
        <dbReference type="ARBA" id="ARBA00022723"/>
    </source>
</evidence>
<reference evidence="11 12" key="1">
    <citation type="submission" date="2015-04" db="EMBL/GenBank/DDBJ databases">
        <title>Lasius niger genome sequencing.</title>
        <authorList>
            <person name="Konorov E.A."/>
            <person name="Nikitin M.A."/>
            <person name="Kirill M.V."/>
            <person name="Chang P."/>
        </authorList>
    </citation>
    <scope>NUCLEOTIDE SEQUENCE [LARGE SCALE GENOMIC DNA]</scope>
    <source>
        <tissue evidence="11">Whole</tissue>
    </source>
</reference>
<evidence type="ECO:0000313" key="11">
    <source>
        <dbReference type="EMBL" id="KMQ88074.1"/>
    </source>
</evidence>
<evidence type="ECO:0000256" key="5">
    <source>
        <dbReference type="ARBA" id="ARBA00022842"/>
    </source>
</evidence>
<keyword evidence="1" id="KW-0540">Nuclease</keyword>
<dbReference type="GO" id="GO:0016787">
    <property type="term" value="F:hydrolase activity"/>
    <property type="evidence" value="ECO:0007669"/>
    <property type="project" value="UniProtKB-KW"/>
</dbReference>
<dbReference type="Gene3D" id="3.30.420.10">
    <property type="entry name" value="Ribonuclease H-like superfamily/Ribonuclease H"/>
    <property type="match status" value="1"/>
</dbReference>
<dbReference type="Pfam" id="PF25597">
    <property type="entry name" value="SH3_retrovirus"/>
    <property type="match status" value="1"/>
</dbReference>
<evidence type="ECO:0000256" key="4">
    <source>
        <dbReference type="ARBA" id="ARBA00022801"/>
    </source>
</evidence>
<keyword evidence="6" id="KW-0229">DNA integration</keyword>
<dbReference type="GO" id="GO:0004519">
    <property type="term" value="F:endonuclease activity"/>
    <property type="evidence" value="ECO:0007669"/>
    <property type="project" value="UniProtKB-KW"/>
</dbReference>
<dbReference type="AlphaFoldDB" id="A0A0J7KD14"/>
<accession>A0A0J7KD14</accession>
<evidence type="ECO:0000256" key="1">
    <source>
        <dbReference type="ARBA" id="ARBA00022722"/>
    </source>
</evidence>
<evidence type="ECO:0000256" key="6">
    <source>
        <dbReference type="ARBA" id="ARBA00022908"/>
    </source>
</evidence>
<keyword evidence="2" id="KW-0479">Metal-binding</keyword>
<dbReference type="Proteomes" id="UP000036403">
    <property type="component" value="Unassembled WGS sequence"/>
</dbReference>
<organism evidence="11 12">
    <name type="scientific">Lasius niger</name>
    <name type="common">Black garden ant</name>
    <dbReference type="NCBI Taxonomy" id="67767"/>
    <lineage>
        <taxon>Eukaryota</taxon>
        <taxon>Metazoa</taxon>
        <taxon>Ecdysozoa</taxon>
        <taxon>Arthropoda</taxon>
        <taxon>Hexapoda</taxon>
        <taxon>Insecta</taxon>
        <taxon>Pterygota</taxon>
        <taxon>Neoptera</taxon>
        <taxon>Endopterygota</taxon>
        <taxon>Hymenoptera</taxon>
        <taxon>Apocrita</taxon>
        <taxon>Aculeata</taxon>
        <taxon>Formicoidea</taxon>
        <taxon>Formicidae</taxon>
        <taxon>Formicinae</taxon>
        <taxon>Lasius</taxon>
        <taxon>Lasius</taxon>
    </lineage>
</organism>
<feature type="domain" description="Integrase catalytic" evidence="10">
    <location>
        <begin position="1"/>
        <end position="116"/>
    </location>
</feature>
<dbReference type="InterPro" id="IPR001584">
    <property type="entry name" value="Integrase_cat-core"/>
</dbReference>